<dbReference type="Pfam" id="PF24268">
    <property type="entry name" value="NttC"/>
    <property type="match status" value="1"/>
</dbReference>
<protein>
    <submittedName>
        <fullName evidence="2">Uncharacterized protein</fullName>
    </submittedName>
</protein>
<dbReference type="InterPro" id="IPR056211">
    <property type="entry name" value="NttC-like"/>
</dbReference>
<feature type="chain" id="PRO_5037288553" evidence="1">
    <location>
        <begin position="23"/>
        <end position="131"/>
    </location>
</feature>
<dbReference type="EMBL" id="BMOB01000002">
    <property type="protein sequence ID" value="GGI80283.1"/>
    <property type="molecule type" value="Genomic_DNA"/>
</dbReference>
<organism evidence="2 3">
    <name type="scientific">Legionella impletisoli</name>
    <dbReference type="NCBI Taxonomy" id="343510"/>
    <lineage>
        <taxon>Bacteria</taxon>
        <taxon>Pseudomonadati</taxon>
        <taxon>Pseudomonadota</taxon>
        <taxon>Gammaproteobacteria</taxon>
        <taxon>Legionellales</taxon>
        <taxon>Legionellaceae</taxon>
        <taxon>Legionella</taxon>
    </lineage>
</organism>
<proteinExistence type="predicted"/>
<dbReference type="RefSeq" id="WP_131775881.1">
    <property type="nucleotide sequence ID" value="NZ_BMOB01000002.1"/>
</dbReference>
<comment type="caution">
    <text evidence="2">The sequence shown here is derived from an EMBL/GenBank/DDBJ whole genome shotgun (WGS) entry which is preliminary data.</text>
</comment>
<gene>
    <name evidence="2" type="ORF">GCM10007966_05990</name>
</gene>
<keyword evidence="3" id="KW-1185">Reference proteome</keyword>
<dbReference type="OrthoDB" id="5652447at2"/>
<reference evidence="2" key="2">
    <citation type="submission" date="2020-09" db="EMBL/GenBank/DDBJ databases">
        <authorList>
            <person name="Sun Q."/>
            <person name="Ohkuma M."/>
        </authorList>
    </citation>
    <scope>NUCLEOTIDE SEQUENCE</scope>
    <source>
        <strain evidence="2">JCM 13919</strain>
    </source>
</reference>
<reference evidence="2" key="1">
    <citation type="journal article" date="2014" name="Int. J. Syst. Evol. Microbiol.">
        <title>Complete genome sequence of Corynebacterium casei LMG S-19264T (=DSM 44701T), isolated from a smear-ripened cheese.</title>
        <authorList>
            <consortium name="US DOE Joint Genome Institute (JGI-PGF)"/>
            <person name="Walter F."/>
            <person name="Albersmeier A."/>
            <person name="Kalinowski J."/>
            <person name="Ruckert C."/>
        </authorList>
    </citation>
    <scope>NUCLEOTIDE SEQUENCE</scope>
    <source>
        <strain evidence="2">JCM 13919</strain>
    </source>
</reference>
<evidence type="ECO:0000256" key="1">
    <source>
        <dbReference type="SAM" id="SignalP"/>
    </source>
</evidence>
<evidence type="ECO:0000313" key="3">
    <source>
        <dbReference type="Proteomes" id="UP000630149"/>
    </source>
</evidence>
<dbReference type="Proteomes" id="UP000630149">
    <property type="component" value="Unassembled WGS sequence"/>
</dbReference>
<evidence type="ECO:0000313" key="2">
    <source>
        <dbReference type="EMBL" id="GGI80283.1"/>
    </source>
</evidence>
<accession>A0A917JPI8</accession>
<sequence>MSRFTKALIGASLSLAAAASFALPPTELVSHNNTDVSSQAYLGPNLDIPQQPTAPGAVKRVSWVSVRILCMNTPKPGICPAKIALNTTPQTTLGVVELNLATGDINPKVLSANGYKMTVIKPGEIAFTKGA</sequence>
<keyword evidence="1" id="KW-0732">Signal</keyword>
<feature type="signal peptide" evidence="1">
    <location>
        <begin position="1"/>
        <end position="22"/>
    </location>
</feature>
<dbReference type="AlphaFoldDB" id="A0A917JPI8"/>
<name>A0A917JPI8_9GAMM</name>